<reference evidence="4" key="1">
    <citation type="submission" date="2016-10" db="EMBL/GenBank/DDBJ databases">
        <authorList>
            <person name="Varghese N."/>
            <person name="Submissions S."/>
        </authorList>
    </citation>
    <scope>NUCLEOTIDE SEQUENCE [LARGE SCALE GENOMIC DNA]</scope>
    <source>
        <strain evidence="4">DSM 44718</strain>
    </source>
</reference>
<keyword evidence="4" id="KW-1185">Reference proteome</keyword>
<evidence type="ECO:0000256" key="1">
    <source>
        <dbReference type="ARBA" id="ARBA00007521"/>
    </source>
</evidence>
<dbReference type="PANTHER" id="PTHR33988">
    <property type="entry name" value="ENDORIBONUCLEASE MAZF-RELATED"/>
    <property type="match status" value="1"/>
</dbReference>
<dbReference type="InterPro" id="IPR003477">
    <property type="entry name" value="PemK-like"/>
</dbReference>
<dbReference type="Proteomes" id="UP000199632">
    <property type="component" value="Unassembled WGS sequence"/>
</dbReference>
<evidence type="ECO:0000313" key="4">
    <source>
        <dbReference type="Proteomes" id="UP000199632"/>
    </source>
</evidence>
<dbReference type="EMBL" id="FNQB01000002">
    <property type="protein sequence ID" value="SDZ25873.1"/>
    <property type="molecule type" value="Genomic_DNA"/>
</dbReference>
<dbReference type="PANTHER" id="PTHR33988:SF1">
    <property type="entry name" value="ENDORIBONUCLEASE MAZF7-RELATED"/>
    <property type="match status" value="1"/>
</dbReference>
<dbReference type="RefSeq" id="WP_090794170.1">
    <property type="nucleotide sequence ID" value="NZ_BOND01000021.1"/>
</dbReference>
<protein>
    <submittedName>
        <fullName evidence="3">mRNA interferase MazF</fullName>
    </submittedName>
</protein>
<accession>A0A1H3RJU7</accession>
<dbReference type="STRING" id="137265.SAMN05421684_3897"/>
<dbReference type="Pfam" id="PF02452">
    <property type="entry name" value="PemK_toxin"/>
    <property type="match status" value="1"/>
</dbReference>
<dbReference type="SUPFAM" id="SSF50118">
    <property type="entry name" value="Cell growth inhibitor/plasmid maintenance toxic component"/>
    <property type="match status" value="1"/>
</dbReference>
<gene>
    <name evidence="3" type="ORF">SAMN05421684_3897</name>
</gene>
<organism evidence="3 4">
    <name type="scientific">Asanoa ishikariensis</name>
    <dbReference type="NCBI Taxonomy" id="137265"/>
    <lineage>
        <taxon>Bacteria</taxon>
        <taxon>Bacillati</taxon>
        <taxon>Actinomycetota</taxon>
        <taxon>Actinomycetes</taxon>
        <taxon>Micromonosporales</taxon>
        <taxon>Micromonosporaceae</taxon>
        <taxon>Asanoa</taxon>
    </lineage>
</organism>
<dbReference type="Gene3D" id="2.30.30.110">
    <property type="match status" value="1"/>
</dbReference>
<name>A0A1H3RJU7_9ACTN</name>
<dbReference type="AlphaFoldDB" id="A0A1H3RJU7"/>
<comment type="similarity">
    <text evidence="1">Belongs to the PemK/MazF family.</text>
</comment>
<sequence>MRAGTLYIADLGERHIRGAEQVGRRPVLIVHSHDYARIPNLALICPLTSTNRGVPNHVPLVPDAENGLRTPCFVMTEQIRAIDLGYLHRQVGRIGNAVLAEVLTILTERLIARR</sequence>
<dbReference type="OrthoDB" id="9808744at2"/>
<keyword evidence="2" id="KW-1277">Toxin-antitoxin system</keyword>
<dbReference type="GO" id="GO:0004521">
    <property type="term" value="F:RNA endonuclease activity"/>
    <property type="evidence" value="ECO:0007669"/>
    <property type="project" value="TreeGrafter"/>
</dbReference>
<evidence type="ECO:0000313" key="3">
    <source>
        <dbReference type="EMBL" id="SDZ25873.1"/>
    </source>
</evidence>
<dbReference type="GO" id="GO:0016075">
    <property type="term" value="P:rRNA catabolic process"/>
    <property type="evidence" value="ECO:0007669"/>
    <property type="project" value="TreeGrafter"/>
</dbReference>
<dbReference type="InterPro" id="IPR011067">
    <property type="entry name" value="Plasmid_toxin/cell-grow_inhib"/>
</dbReference>
<evidence type="ECO:0000256" key="2">
    <source>
        <dbReference type="ARBA" id="ARBA00022649"/>
    </source>
</evidence>
<dbReference type="GO" id="GO:0003677">
    <property type="term" value="F:DNA binding"/>
    <property type="evidence" value="ECO:0007669"/>
    <property type="project" value="InterPro"/>
</dbReference>
<proteinExistence type="inferred from homology"/>
<dbReference type="GO" id="GO:0006402">
    <property type="term" value="P:mRNA catabolic process"/>
    <property type="evidence" value="ECO:0007669"/>
    <property type="project" value="TreeGrafter"/>
</dbReference>